<name>A0ABS6H2W4_9PROT</name>
<dbReference type="Pfam" id="PF00149">
    <property type="entry name" value="Metallophos"/>
    <property type="match status" value="1"/>
</dbReference>
<dbReference type="RefSeq" id="WP_216872544.1">
    <property type="nucleotide sequence ID" value="NZ_JAERQM010000001.1"/>
</dbReference>
<evidence type="ECO:0000313" key="2">
    <source>
        <dbReference type="EMBL" id="MBU8542187.1"/>
    </source>
</evidence>
<dbReference type="Proteomes" id="UP000689967">
    <property type="component" value="Unassembled WGS sequence"/>
</dbReference>
<reference evidence="2 3" key="1">
    <citation type="submission" date="2021-01" db="EMBL/GenBank/DDBJ databases">
        <title>Roseomonas sp. nov, a bacterium isolated from an oil production mixture in Yumen Oilfield.</title>
        <authorList>
            <person name="Wu D."/>
        </authorList>
    </citation>
    <scope>NUCLEOTIDE SEQUENCE [LARGE SCALE GENOMIC DNA]</scope>
    <source>
        <strain evidence="2 3">ROY-5-3</strain>
    </source>
</reference>
<proteinExistence type="predicted"/>
<protein>
    <submittedName>
        <fullName evidence="2">Metallophosphoesterase</fullName>
    </submittedName>
</protein>
<comment type="caution">
    <text evidence="2">The sequence shown here is derived from an EMBL/GenBank/DDBJ whole genome shotgun (WGS) entry which is preliminary data.</text>
</comment>
<evidence type="ECO:0000259" key="1">
    <source>
        <dbReference type="Pfam" id="PF00149"/>
    </source>
</evidence>
<dbReference type="EMBL" id="JAERQM010000001">
    <property type="protein sequence ID" value="MBU8542187.1"/>
    <property type="molecule type" value="Genomic_DNA"/>
</dbReference>
<gene>
    <name evidence="2" type="ORF">JJQ90_00635</name>
</gene>
<organism evidence="2 3">
    <name type="scientific">Falsiroseomonas oleicola</name>
    <dbReference type="NCBI Taxonomy" id="2801474"/>
    <lineage>
        <taxon>Bacteria</taxon>
        <taxon>Pseudomonadati</taxon>
        <taxon>Pseudomonadota</taxon>
        <taxon>Alphaproteobacteria</taxon>
        <taxon>Acetobacterales</taxon>
        <taxon>Roseomonadaceae</taxon>
        <taxon>Falsiroseomonas</taxon>
    </lineage>
</organism>
<sequence>MPKLPRRALLALPGGFSGARAARADAPVTGADALLLVMGDLHSAMERSPALLAVVDAALAAHRGVPAFILINGDVFERGNAVARRSAAVADWSFLAALRRRAPVVLNIGNHETALIVDLAEVVERAVALDLRVVSNLRDRRSGLPFAEVSTHFDLPGRRGLRVIGMATDEAATYRPEARALIDMPEPVAWARERLPALFAADEVRVLLSHAGVAADRAILPMLPGGTLLVGGHEHLRFTHAAGATRYVHTGSWNRFLTLVGLHLGQPIPRLELRELAVEPGQAEDADHAALVAQVMAAHASAEDAEVLFDLDRPLSLAVAAGRACAALAAATGSQAGLLGHTGFGTGLPAGPVRRLDFDAFLRFDGPVFRAEADAAALAAMAPRLNQHAATPLADRIGDFCHAGPWPAQPGPLASNGWVRLHAARFLGDPAPDFAPVPGLMLKPLVEAALRVGR</sequence>
<evidence type="ECO:0000313" key="3">
    <source>
        <dbReference type="Proteomes" id="UP000689967"/>
    </source>
</evidence>
<dbReference type="InterPro" id="IPR004843">
    <property type="entry name" value="Calcineurin-like_PHP"/>
</dbReference>
<keyword evidence="3" id="KW-1185">Reference proteome</keyword>
<feature type="domain" description="Calcineurin-like phosphoesterase" evidence="1">
    <location>
        <begin position="35"/>
        <end position="235"/>
    </location>
</feature>
<accession>A0ABS6H2W4</accession>